<protein>
    <submittedName>
        <fullName evidence="6">Uncharacterized protein</fullName>
    </submittedName>
</protein>
<dbReference type="GO" id="GO:0005634">
    <property type="term" value="C:nucleus"/>
    <property type="evidence" value="ECO:0007669"/>
    <property type="project" value="UniProtKB-SubCell"/>
</dbReference>
<evidence type="ECO:0000259" key="5">
    <source>
        <dbReference type="PROSITE" id="PS51294"/>
    </source>
</evidence>
<dbReference type="SUPFAM" id="SSF46689">
    <property type="entry name" value="Homeodomain-like"/>
    <property type="match status" value="1"/>
</dbReference>
<feature type="region of interest" description="Disordered" evidence="3">
    <location>
        <begin position="260"/>
        <end position="297"/>
    </location>
</feature>
<dbReference type="PROSITE" id="PS50090">
    <property type="entry name" value="MYB_LIKE"/>
    <property type="match status" value="1"/>
</dbReference>
<organism evidence="6 7">
    <name type="scientific">Perilla frutescens var. hirtella</name>
    <name type="common">Perilla citriodora</name>
    <name type="synonym">Perilla setoyensis</name>
    <dbReference type="NCBI Taxonomy" id="608512"/>
    <lineage>
        <taxon>Eukaryota</taxon>
        <taxon>Viridiplantae</taxon>
        <taxon>Streptophyta</taxon>
        <taxon>Embryophyta</taxon>
        <taxon>Tracheophyta</taxon>
        <taxon>Spermatophyta</taxon>
        <taxon>Magnoliopsida</taxon>
        <taxon>eudicotyledons</taxon>
        <taxon>Gunneridae</taxon>
        <taxon>Pentapetalae</taxon>
        <taxon>asterids</taxon>
        <taxon>lamiids</taxon>
        <taxon>Lamiales</taxon>
        <taxon>Lamiaceae</taxon>
        <taxon>Nepetoideae</taxon>
        <taxon>Elsholtzieae</taxon>
        <taxon>Perilla</taxon>
    </lineage>
</organism>
<evidence type="ECO:0000256" key="2">
    <source>
        <dbReference type="ARBA" id="ARBA00023242"/>
    </source>
</evidence>
<dbReference type="PANTHER" id="PTHR46993:SF6">
    <property type="entry name" value="MYB TRANSCRIPTION FACTOR"/>
    <property type="match status" value="1"/>
</dbReference>
<dbReference type="AlphaFoldDB" id="A0AAD4JN22"/>
<dbReference type="InterPro" id="IPR017930">
    <property type="entry name" value="Myb_dom"/>
</dbReference>
<dbReference type="InterPro" id="IPR009057">
    <property type="entry name" value="Homeodomain-like_sf"/>
</dbReference>
<evidence type="ECO:0000259" key="4">
    <source>
        <dbReference type="PROSITE" id="PS50090"/>
    </source>
</evidence>
<feature type="compositionally biased region" description="Basic and acidic residues" evidence="3">
    <location>
        <begin position="221"/>
        <end position="231"/>
    </location>
</feature>
<dbReference type="Proteomes" id="UP001190926">
    <property type="component" value="Unassembled WGS sequence"/>
</dbReference>
<sequence>MDIDPDIANWVLEFFLRQPVEDRVLNSLLRALPLPNNNPHLQKSLLLKKLESEVSGRLVSETTLELLEQLEEIEFRQGNEAVSDTMKRTYCAVAVDCTLKLLKAGGDDGKFKFFEMVKRVWRGRIGRMEKVVEKGGLGSDLLWAWKDEIEAAVWDDSVCDSVLKKFEGVQAEEAVRVYLREEREKMGPSFLELVAERVKNDEGLQEILGVNGIDLVASEETHSRRVDRAMNDRTTNGSNASKELHKGKIKLRDKLVGVRRPRGLASGSSRGAKLVDSDETARGPSCRNYSSPRSAEVSKAREALELSSMELRAAVKDPLPDALRVAEAISGQARQDKNQDPAKSNDGRPNLFIVDVAGVVQSSDNTNNVPRPSLMERNRSARSYEWDESIDGSQEDIACRAVLQLSTPKRINTSPLKLYEINNLKKRRKGRRWSLLEEDTLRAGVEKYGKGNWKVILTVYQDVFEGRTEVDLKDKWRNLTR</sequence>
<feature type="domain" description="HTH myb-type" evidence="5">
    <location>
        <begin position="425"/>
        <end position="481"/>
    </location>
</feature>
<proteinExistence type="predicted"/>
<reference evidence="6 7" key="1">
    <citation type="journal article" date="2021" name="Nat. Commun.">
        <title>Incipient diploidization of the medicinal plant Perilla within 10,000 years.</title>
        <authorList>
            <person name="Zhang Y."/>
            <person name="Shen Q."/>
            <person name="Leng L."/>
            <person name="Zhang D."/>
            <person name="Chen S."/>
            <person name="Shi Y."/>
            <person name="Ning Z."/>
            <person name="Chen S."/>
        </authorList>
    </citation>
    <scope>NUCLEOTIDE SEQUENCE [LARGE SCALE GENOMIC DNA]</scope>
    <source>
        <strain evidence="7">cv. PC099</strain>
    </source>
</reference>
<feature type="compositionally biased region" description="Polar residues" evidence="3">
    <location>
        <begin position="232"/>
        <end position="241"/>
    </location>
</feature>
<keyword evidence="2" id="KW-0539">Nucleus</keyword>
<dbReference type="PROSITE" id="PS51294">
    <property type="entry name" value="HTH_MYB"/>
    <property type="match status" value="1"/>
</dbReference>
<dbReference type="PANTHER" id="PTHR46993">
    <property type="entry name" value="MYB TRANSCRIPTION FACTOR"/>
    <property type="match status" value="1"/>
</dbReference>
<feature type="compositionally biased region" description="Basic and acidic residues" evidence="3">
    <location>
        <begin position="334"/>
        <end position="346"/>
    </location>
</feature>
<evidence type="ECO:0000313" key="7">
    <source>
        <dbReference type="Proteomes" id="UP001190926"/>
    </source>
</evidence>
<evidence type="ECO:0000313" key="6">
    <source>
        <dbReference type="EMBL" id="KAH6836881.1"/>
    </source>
</evidence>
<dbReference type="InterPro" id="IPR001005">
    <property type="entry name" value="SANT/Myb"/>
</dbReference>
<accession>A0AAD4JN22</accession>
<dbReference type="Gene3D" id="1.10.246.220">
    <property type="match status" value="1"/>
</dbReference>
<keyword evidence="7" id="KW-1185">Reference proteome</keyword>
<comment type="caution">
    <text evidence="6">The sequence shown here is derived from an EMBL/GenBank/DDBJ whole genome shotgun (WGS) entry which is preliminary data.</text>
</comment>
<dbReference type="SMART" id="SM00717">
    <property type="entry name" value="SANT"/>
    <property type="match status" value="1"/>
</dbReference>
<feature type="region of interest" description="Disordered" evidence="3">
    <location>
        <begin position="221"/>
        <end position="246"/>
    </location>
</feature>
<dbReference type="Pfam" id="PF00249">
    <property type="entry name" value="Myb_DNA-binding"/>
    <property type="match status" value="1"/>
</dbReference>
<feature type="domain" description="Myb-like" evidence="4">
    <location>
        <begin position="425"/>
        <end position="480"/>
    </location>
</feature>
<feature type="region of interest" description="Disordered" evidence="3">
    <location>
        <begin position="330"/>
        <end position="349"/>
    </location>
</feature>
<comment type="subcellular location">
    <subcellularLocation>
        <location evidence="1">Nucleus</location>
    </subcellularLocation>
</comment>
<name>A0AAD4JN22_PERFH</name>
<evidence type="ECO:0000256" key="1">
    <source>
        <dbReference type="ARBA" id="ARBA00004123"/>
    </source>
</evidence>
<dbReference type="CDD" id="cd11660">
    <property type="entry name" value="SANT_TRF"/>
    <property type="match status" value="1"/>
</dbReference>
<evidence type="ECO:0000256" key="3">
    <source>
        <dbReference type="SAM" id="MobiDB-lite"/>
    </source>
</evidence>
<gene>
    <name evidence="6" type="ORF">C2S53_008593</name>
</gene>
<dbReference type="EMBL" id="SDAM02000019">
    <property type="protein sequence ID" value="KAH6836881.1"/>
    <property type="molecule type" value="Genomic_DNA"/>
</dbReference>